<feature type="domain" description="DNA polymerase III beta sliding clamp N-terminal" evidence="12">
    <location>
        <begin position="1"/>
        <end position="118"/>
    </location>
</feature>
<comment type="similarity">
    <text evidence="2">Belongs to the beta sliding clamp family.</text>
</comment>
<dbReference type="InterPro" id="IPR001001">
    <property type="entry name" value="DNA_polIII_beta"/>
</dbReference>
<dbReference type="GO" id="GO:0005737">
    <property type="term" value="C:cytoplasm"/>
    <property type="evidence" value="ECO:0007669"/>
    <property type="project" value="UniProtKB-SubCell"/>
</dbReference>
<dbReference type="InterPro" id="IPR022637">
    <property type="entry name" value="DNA_polIII_beta_cen"/>
</dbReference>
<dbReference type="PANTHER" id="PTHR30478">
    <property type="entry name" value="DNA POLYMERASE III SUBUNIT BETA"/>
    <property type="match status" value="1"/>
</dbReference>
<evidence type="ECO:0000256" key="9">
    <source>
        <dbReference type="ARBA" id="ARBA00023125"/>
    </source>
</evidence>
<keyword evidence="9" id="KW-0238">DNA-binding</keyword>
<feature type="domain" description="DNA polymerase III beta sliding clamp central" evidence="13">
    <location>
        <begin position="128"/>
        <end position="237"/>
    </location>
</feature>
<evidence type="ECO:0000256" key="11">
    <source>
        <dbReference type="ARBA" id="ARBA00033276"/>
    </source>
</evidence>
<evidence type="ECO:0000256" key="1">
    <source>
        <dbReference type="ARBA" id="ARBA00004496"/>
    </source>
</evidence>
<keyword evidence="5" id="KW-0808">Transferase</keyword>
<gene>
    <name evidence="15" type="ORF">CQA54_00545</name>
</gene>
<dbReference type="Proteomes" id="UP000256514">
    <property type="component" value="Unassembled WGS sequence"/>
</dbReference>
<reference evidence="15 16" key="1">
    <citation type="submission" date="2018-04" db="EMBL/GenBank/DDBJ databases">
        <title>Novel Campyloabacter and Helicobacter Species and Strains.</title>
        <authorList>
            <person name="Mannion A.J."/>
            <person name="Shen Z."/>
            <person name="Fox J.G."/>
        </authorList>
    </citation>
    <scope>NUCLEOTIDE SEQUENCE [LARGE SCALE GENOMIC DNA]</scope>
    <source>
        <strain evidence="15 16">MIT 12-6600</strain>
    </source>
</reference>
<dbReference type="GO" id="GO:0006271">
    <property type="term" value="P:DNA strand elongation involved in DNA replication"/>
    <property type="evidence" value="ECO:0007669"/>
    <property type="project" value="TreeGrafter"/>
</dbReference>
<evidence type="ECO:0000313" key="16">
    <source>
        <dbReference type="Proteomes" id="UP000256514"/>
    </source>
</evidence>
<evidence type="ECO:0000256" key="8">
    <source>
        <dbReference type="ARBA" id="ARBA00022932"/>
    </source>
</evidence>
<dbReference type="PANTHER" id="PTHR30478:SF0">
    <property type="entry name" value="BETA SLIDING CLAMP"/>
    <property type="match status" value="1"/>
</dbReference>
<keyword evidence="7" id="KW-0235">DNA replication</keyword>
<dbReference type="SMART" id="SM00480">
    <property type="entry name" value="POL3Bc"/>
    <property type="match status" value="1"/>
</dbReference>
<evidence type="ECO:0000259" key="14">
    <source>
        <dbReference type="Pfam" id="PF02768"/>
    </source>
</evidence>
<dbReference type="GO" id="GO:0008408">
    <property type="term" value="F:3'-5' exonuclease activity"/>
    <property type="evidence" value="ECO:0007669"/>
    <property type="project" value="InterPro"/>
</dbReference>
<sequence length="354" mass="40479">MKLSISKTPFEIILSNFQSFLEKRDISQITSHIYFECVNNTLILRATDYEIAIQSQIEVQMQEEGKATANGRDILNFIKNLKEGDVTLETQDDLLIIKQGRSKSSLQMFNVHEFPNLPEFSQSQQINIESHKFLSSIKKINSTAETNNAKFELNGAFLDIKEYSINFVATDTRRLAIVKYDTQSINTLSLIIPKRAMNEIQKLFVDNIEIFFNATYIIIKSPTYLFFSKVINAKYPDYEKIIPKSFKNTLKLPKDKFIESIKIVSSLSSKIKITLNANEILFESISDRNHKASTQIDIQTGMQEEFTFGVDSKNITDFLAQVDSAEFTMALNEQNSPLTLIDNNFSTIIMPIIL</sequence>
<dbReference type="Pfam" id="PF02767">
    <property type="entry name" value="DNA_pol3_beta_2"/>
    <property type="match status" value="1"/>
</dbReference>
<keyword evidence="4" id="KW-0963">Cytoplasm</keyword>
<dbReference type="Pfam" id="PF02768">
    <property type="entry name" value="DNA_pol3_beta_3"/>
    <property type="match status" value="1"/>
</dbReference>
<evidence type="ECO:0000256" key="10">
    <source>
        <dbReference type="ARBA" id="ARBA00030988"/>
    </source>
</evidence>
<evidence type="ECO:0000256" key="4">
    <source>
        <dbReference type="ARBA" id="ARBA00022490"/>
    </source>
</evidence>
<dbReference type="InterPro" id="IPR022634">
    <property type="entry name" value="DNA_polIII_beta_N"/>
</dbReference>
<evidence type="ECO:0000313" key="15">
    <source>
        <dbReference type="EMBL" id="RDU68336.1"/>
    </source>
</evidence>
<dbReference type="AlphaFoldDB" id="A0A3D8ITS3"/>
<evidence type="ECO:0000259" key="12">
    <source>
        <dbReference type="Pfam" id="PF00712"/>
    </source>
</evidence>
<evidence type="ECO:0000256" key="5">
    <source>
        <dbReference type="ARBA" id="ARBA00022679"/>
    </source>
</evidence>
<comment type="subcellular location">
    <subcellularLocation>
        <location evidence="1">Cytoplasm</location>
    </subcellularLocation>
</comment>
<evidence type="ECO:0000256" key="7">
    <source>
        <dbReference type="ARBA" id="ARBA00022705"/>
    </source>
</evidence>
<protein>
    <recommendedName>
        <fullName evidence="3">Beta sliding clamp</fullName>
    </recommendedName>
    <alternativeName>
        <fullName evidence="11">Beta-clamp processivity factor</fullName>
    </alternativeName>
    <alternativeName>
        <fullName evidence="10">DNA polymerase III beta sliding clamp subunit</fullName>
    </alternativeName>
</protein>
<dbReference type="OrthoDB" id="8421503at2"/>
<keyword evidence="16" id="KW-1185">Reference proteome</keyword>
<evidence type="ECO:0000256" key="2">
    <source>
        <dbReference type="ARBA" id="ARBA00010752"/>
    </source>
</evidence>
<dbReference type="RefSeq" id="WP_115570296.1">
    <property type="nucleotide sequence ID" value="NZ_NXLT01000001.1"/>
</dbReference>
<dbReference type="GO" id="GO:0003677">
    <property type="term" value="F:DNA binding"/>
    <property type="evidence" value="ECO:0007669"/>
    <property type="project" value="UniProtKB-KW"/>
</dbReference>
<organism evidence="15 16">
    <name type="scientific">Helicobacter equorum</name>
    <dbReference type="NCBI Taxonomy" id="361872"/>
    <lineage>
        <taxon>Bacteria</taxon>
        <taxon>Pseudomonadati</taxon>
        <taxon>Campylobacterota</taxon>
        <taxon>Epsilonproteobacteria</taxon>
        <taxon>Campylobacterales</taxon>
        <taxon>Helicobacteraceae</taxon>
        <taxon>Helicobacter</taxon>
    </lineage>
</organism>
<dbReference type="InterPro" id="IPR046938">
    <property type="entry name" value="DNA_clamp_sf"/>
</dbReference>
<dbReference type="GO" id="GO:0003887">
    <property type="term" value="F:DNA-directed DNA polymerase activity"/>
    <property type="evidence" value="ECO:0007669"/>
    <property type="project" value="UniProtKB-KW"/>
</dbReference>
<keyword evidence="6" id="KW-0548">Nucleotidyltransferase</keyword>
<dbReference type="InterPro" id="IPR022635">
    <property type="entry name" value="DNA_polIII_beta_C"/>
</dbReference>
<comment type="caution">
    <text evidence="15">The sequence shown here is derived from an EMBL/GenBank/DDBJ whole genome shotgun (WGS) entry which is preliminary data.</text>
</comment>
<evidence type="ECO:0000256" key="3">
    <source>
        <dbReference type="ARBA" id="ARBA00021035"/>
    </source>
</evidence>
<evidence type="ECO:0000256" key="6">
    <source>
        <dbReference type="ARBA" id="ARBA00022695"/>
    </source>
</evidence>
<dbReference type="NCBIfam" id="TIGR00663">
    <property type="entry name" value="dnan"/>
    <property type="match status" value="1"/>
</dbReference>
<dbReference type="Pfam" id="PF00712">
    <property type="entry name" value="DNA_pol3_beta"/>
    <property type="match status" value="1"/>
</dbReference>
<dbReference type="EMBL" id="NXLT01000001">
    <property type="protein sequence ID" value="RDU68336.1"/>
    <property type="molecule type" value="Genomic_DNA"/>
</dbReference>
<proteinExistence type="inferred from homology"/>
<evidence type="ECO:0000259" key="13">
    <source>
        <dbReference type="Pfam" id="PF02767"/>
    </source>
</evidence>
<feature type="domain" description="DNA polymerase III beta sliding clamp C-terminal" evidence="14">
    <location>
        <begin position="240"/>
        <end position="351"/>
    </location>
</feature>
<dbReference type="SUPFAM" id="SSF55979">
    <property type="entry name" value="DNA clamp"/>
    <property type="match status" value="3"/>
</dbReference>
<dbReference type="GO" id="GO:0009360">
    <property type="term" value="C:DNA polymerase III complex"/>
    <property type="evidence" value="ECO:0007669"/>
    <property type="project" value="InterPro"/>
</dbReference>
<accession>A0A3D8ITS3</accession>
<name>A0A3D8ITS3_9HELI</name>
<dbReference type="CDD" id="cd00140">
    <property type="entry name" value="beta_clamp"/>
    <property type="match status" value="1"/>
</dbReference>
<dbReference type="Gene3D" id="3.10.150.10">
    <property type="entry name" value="DNA Polymerase III, subunit A, domain 2"/>
    <property type="match status" value="3"/>
</dbReference>
<keyword evidence="8" id="KW-0239">DNA-directed DNA polymerase</keyword>